<feature type="non-terminal residue" evidence="2">
    <location>
        <position position="1"/>
    </location>
</feature>
<organism evidence="2 3">
    <name type="scientific">Piedraia hortae CBS 480.64</name>
    <dbReference type="NCBI Taxonomy" id="1314780"/>
    <lineage>
        <taxon>Eukaryota</taxon>
        <taxon>Fungi</taxon>
        <taxon>Dikarya</taxon>
        <taxon>Ascomycota</taxon>
        <taxon>Pezizomycotina</taxon>
        <taxon>Dothideomycetes</taxon>
        <taxon>Dothideomycetidae</taxon>
        <taxon>Capnodiales</taxon>
        <taxon>Piedraiaceae</taxon>
        <taxon>Piedraia</taxon>
    </lineage>
</organism>
<reference evidence="2" key="1">
    <citation type="journal article" date="2020" name="Stud. Mycol.">
        <title>101 Dothideomycetes genomes: a test case for predicting lifestyles and emergence of pathogens.</title>
        <authorList>
            <person name="Haridas S."/>
            <person name="Albert R."/>
            <person name="Binder M."/>
            <person name="Bloem J."/>
            <person name="Labutti K."/>
            <person name="Salamov A."/>
            <person name="Andreopoulos B."/>
            <person name="Baker S."/>
            <person name="Barry K."/>
            <person name="Bills G."/>
            <person name="Bluhm B."/>
            <person name="Cannon C."/>
            <person name="Castanera R."/>
            <person name="Culley D."/>
            <person name="Daum C."/>
            <person name="Ezra D."/>
            <person name="Gonzalez J."/>
            <person name="Henrissat B."/>
            <person name="Kuo A."/>
            <person name="Liang C."/>
            <person name="Lipzen A."/>
            <person name="Lutzoni F."/>
            <person name="Magnuson J."/>
            <person name="Mondo S."/>
            <person name="Nolan M."/>
            <person name="Ohm R."/>
            <person name="Pangilinan J."/>
            <person name="Park H.-J."/>
            <person name="Ramirez L."/>
            <person name="Alfaro M."/>
            <person name="Sun H."/>
            <person name="Tritt A."/>
            <person name="Yoshinaga Y."/>
            <person name="Zwiers L.-H."/>
            <person name="Turgeon B."/>
            <person name="Goodwin S."/>
            <person name="Spatafora J."/>
            <person name="Crous P."/>
            <person name="Grigoriev I."/>
        </authorList>
    </citation>
    <scope>NUCLEOTIDE SEQUENCE</scope>
    <source>
        <strain evidence="2">CBS 480.64</strain>
    </source>
</reference>
<protein>
    <submittedName>
        <fullName evidence="2">Uncharacterized protein</fullName>
    </submittedName>
</protein>
<keyword evidence="1" id="KW-1133">Transmembrane helix</keyword>
<evidence type="ECO:0000313" key="2">
    <source>
        <dbReference type="EMBL" id="KAF2861383.1"/>
    </source>
</evidence>
<dbReference type="Proteomes" id="UP000799421">
    <property type="component" value="Unassembled WGS sequence"/>
</dbReference>
<keyword evidence="3" id="KW-1185">Reference proteome</keyword>
<gene>
    <name evidence="2" type="ORF">K470DRAFT_215165</name>
</gene>
<name>A0A6A7C1V1_9PEZI</name>
<dbReference type="AlphaFoldDB" id="A0A6A7C1V1"/>
<proteinExistence type="predicted"/>
<evidence type="ECO:0000313" key="3">
    <source>
        <dbReference type="Proteomes" id="UP000799421"/>
    </source>
</evidence>
<feature type="transmembrane region" description="Helical" evidence="1">
    <location>
        <begin position="34"/>
        <end position="54"/>
    </location>
</feature>
<keyword evidence="1" id="KW-0472">Membrane</keyword>
<evidence type="ECO:0000256" key="1">
    <source>
        <dbReference type="SAM" id="Phobius"/>
    </source>
</evidence>
<dbReference type="OrthoDB" id="3640831at2759"/>
<sequence>TQMPSKSAQFIRDAGHVRNDDGRLWGPARWIAQLIQYMVAIIIVMIGKAFEAMFRGGKKSKRRE</sequence>
<keyword evidence="1" id="KW-0812">Transmembrane</keyword>
<accession>A0A6A7C1V1</accession>
<dbReference type="EMBL" id="MU005973">
    <property type="protein sequence ID" value="KAF2861383.1"/>
    <property type="molecule type" value="Genomic_DNA"/>
</dbReference>